<accession>A0AA39M6U0</accession>
<evidence type="ECO:0000313" key="3">
    <source>
        <dbReference type="Proteomes" id="UP001175271"/>
    </source>
</evidence>
<feature type="signal peptide" evidence="1">
    <location>
        <begin position="1"/>
        <end position="22"/>
    </location>
</feature>
<keyword evidence="1" id="KW-0732">Signal</keyword>
<dbReference type="AlphaFoldDB" id="A0AA39M6U0"/>
<name>A0AA39M6U0_9BILA</name>
<reference evidence="2" key="1">
    <citation type="submission" date="2023-06" db="EMBL/GenBank/DDBJ databases">
        <title>Genomic analysis of the entomopathogenic nematode Steinernema hermaphroditum.</title>
        <authorList>
            <person name="Schwarz E.M."/>
            <person name="Heppert J.K."/>
            <person name="Baniya A."/>
            <person name="Schwartz H.T."/>
            <person name="Tan C.-H."/>
            <person name="Antoshechkin I."/>
            <person name="Sternberg P.W."/>
            <person name="Goodrich-Blair H."/>
            <person name="Dillman A.R."/>
        </authorList>
    </citation>
    <scope>NUCLEOTIDE SEQUENCE</scope>
    <source>
        <strain evidence="2">PS9179</strain>
        <tissue evidence="2">Whole animal</tissue>
    </source>
</reference>
<protein>
    <submittedName>
        <fullName evidence="2">Uncharacterized protein</fullName>
    </submittedName>
</protein>
<evidence type="ECO:0000313" key="2">
    <source>
        <dbReference type="EMBL" id="KAK0422660.1"/>
    </source>
</evidence>
<organism evidence="2 3">
    <name type="scientific">Steinernema hermaphroditum</name>
    <dbReference type="NCBI Taxonomy" id="289476"/>
    <lineage>
        <taxon>Eukaryota</taxon>
        <taxon>Metazoa</taxon>
        <taxon>Ecdysozoa</taxon>
        <taxon>Nematoda</taxon>
        <taxon>Chromadorea</taxon>
        <taxon>Rhabditida</taxon>
        <taxon>Tylenchina</taxon>
        <taxon>Panagrolaimomorpha</taxon>
        <taxon>Strongyloidoidea</taxon>
        <taxon>Steinernematidae</taxon>
        <taxon>Steinernema</taxon>
    </lineage>
</organism>
<proteinExistence type="predicted"/>
<comment type="caution">
    <text evidence="2">The sequence shown here is derived from an EMBL/GenBank/DDBJ whole genome shotgun (WGS) entry which is preliminary data.</text>
</comment>
<dbReference type="EMBL" id="JAUCMV010000001">
    <property type="protein sequence ID" value="KAK0422660.1"/>
    <property type="molecule type" value="Genomic_DNA"/>
</dbReference>
<evidence type="ECO:0000256" key="1">
    <source>
        <dbReference type="SAM" id="SignalP"/>
    </source>
</evidence>
<dbReference type="Proteomes" id="UP001175271">
    <property type="component" value="Unassembled WGS sequence"/>
</dbReference>
<keyword evidence="3" id="KW-1185">Reference proteome</keyword>
<feature type="chain" id="PRO_5041314495" evidence="1">
    <location>
        <begin position="23"/>
        <end position="237"/>
    </location>
</feature>
<sequence>MVLEMWTNGAIIALFLLDACTTQLYDNGIDCEKTEVVPTEDSEDDDLQKIEVRCVNGWENVLDEESRIYRRERLTKPKVISSYYVDKNTRGSEKKPTKRSTCTMGRRKNELGRILDMRLSVFCGLTFIVAFSIAAEVRGKPEVVYCSTAVSHNGTKKEVKREVVTFPSLKDLIQGKAVLPKKAENLVQMEAPDCIFTIAVDDDTGDNRFARIAKREINMELPPVQELCATSIQIEKS</sequence>
<gene>
    <name evidence="2" type="ORF">QR680_007706</name>
</gene>